<accession>A0ABT9N233</accession>
<evidence type="ECO:0000313" key="3">
    <source>
        <dbReference type="Proteomes" id="UP001240984"/>
    </source>
</evidence>
<comment type="caution">
    <text evidence="2">The sequence shown here is derived from an EMBL/GenBank/DDBJ whole genome shotgun (WGS) entry which is preliminary data.</text>
</comment>
<dbReference type="InterPro" id="IPR025406">
    <property type="entry name" value="DUF4132"/>
</dbReference>
<organism evidence="2 3">
    <name type="scientific">Catenuloplanes nepalensis</name>
    <dbReference type="NCBI Taxonomy" id="587533"/>
    <lineage>
        <taxon>Bacteria</taxon>
        <taxon>Bacillati</taxon>
        <taxon>Actinomycetota</taxon>
        <taxon>Actinomycetes</taxon>
        <taxon>Micromonosporales</taxon>
        <taxon>Micromonosporaceae</taxon>
        <taxon>Catenuloplanes</taxon>
    </lineage>
</organism>
<evidence type="ECO:0000259" key="1">
    <source>
        <dbReference type="Pfam" id="PF13569"/>
    </source>
</evidence>
<dbReference type="EMBL" id="JAUSRA010000001">
    <property type="protein sequence ID" value="MDP9797640.1"/>
    <property type="molecule type" value="Genomic_DNA"/>
</dbReference>
<sequence>MRIVQPATDEDLLVPPPAWRRSHHLRRGGWWADRPVRIDAVKAAAAGTAFLTSGPEWTEKVLRRERADPAVSEAGLAALADPENATPDGMAALLGARCLVRNRPDAELTAVAEHLMAARGVAFAVRVAAEVAGLRAEGGYSDGEVRGAMLRVTRTTYTRIDYFDALRPDTFATFRRRIRGHLATAPADDYAAAEAALTPYRDRAPQQRALASFLLPTREDWIAEDVAWLTAHRTGNGREDWATPIEYALLPSVRTLAQLDAVETHQLHFDWFTEVLENIGPAVLPRLLSALTRWDGADSRRTVFAAVAVIPTDDAYRALLDRRADRVVRPALHDATARFPRRALRLLAEAGADDLLRGHVARNPGLAAAVLPELTQTAAGLIRAALAETGTDRDAPADRVPAVLGGPGPVVSAWVDAETLPRIALRDGSGVLPVASVRRLVTLLATADPRVTGVRDALVPGALRELGWELFTRWQDADAPAKDGWALTSLGLSGDDETVRRLAPVIRAWPGKSGHARAVHGLDVLTAIGTETALMHLHGISQNVRFRGLKEQAEEKVRAVADRLGLTPERLADRLVPRLGLAADGTLTLDYGPRWFRAGFDEQLRPYVTDAAGKRLKALPRPGASDDAEKASAAYARYAALKKDVRVLARDQLTRLEAAMADRRRWTAAEFRAHLADHPLLGHLVRRLVWGVYADGTLCAAFRVAEDRSLAGPDDEEMTLADDALVGVAHPVELGTVWGEVFSDYEILQPFPQLGREVFTPADAELPTDAENRALLALEKRGWRRGEPGPGGQQQSIGKTLPGGVHVELELSPGIPISDPHDVWADSQEVSAPRLTIGDRRNVPLTDLDPVTASELLRDLATLAAER</sequence>
<proteinExistence type="predicted"/>
<keyword evidence="3" id="KW-1185">Reference proteome</keyword>
<feature type="domain" description="DUF4132" evidence="1">
    <location>
        <begin position="613"/>
        <end position="770"/>
    </location>
</feature>
<evidence type="ECO:0000313" key="2">
    <source>
        <dbReference type="EMBL" id="MDP9797640.1"/>
    </source>
</evidence>
<dbReference type="RefSeq" id="WP_306835022.1">
    <property type="nucleotide sequence ID" value="NZ_JAUSRA010000001.1"/>
</dbReference>
<name>A0ABT9N233_9ACTN</name>
<dbReference type="Proteomes" id="UP001240984">
    <property type="component" value="Unassembled WGS sequence"/>
</dbReference>
<dbReference type="Pfam" id="PF13569">
    <property type="entry name" value="DUF4132"/>
    <property type="match status" value="1"/>
</dbReference>
<reference evidence="2 3" key="1">
    <citation type="submission" date="2023-07" db="EMBL/GenBank/DDBJ databases">
        <title>Sequencing the genomes of 1000 actinobacteria strains.</title>
        <authorList>
            <person name="Klenk H.-P."/>
        </authorList>
    </citation>
    <scope>NUCLEOTIDE SEQUENCE [LARGE SCALE GENOMIC DNA]</scope>
    <source>
        <strain evidence="2 3">DSM 44710</strain>
    </source>
</reference>
<protein>
    <recommendedName>
        <fullName evidence="1">DUF4132 domain-containing protein</fullName>
    </recommendedName>
</protein>
<gene>
    <name evidence="2" type="ORF">J2S43_006152</name>
</gene>